<dbReference type="InterPro" id="IPR001789">
    <property type="entry name" value="Sig_transdc_resp-reg_receiver"/>
</dbReference>
<dbReference type="CDD" id="cd17535">
    <property type="entry name" value="REC_NarL-like"/>
    <property type="match status" value="1"/>
</dbReference>
<dbReference type="SMART" id="SM00421">
    <property type="entry name" value="HTH_LUXR"/>
    <property type="match status" value="1"/>
</dbReference>
<dbReference type="PANTHER" id="PTHR45566">
    <property type="entry name" value="HTH-TYPE TRANSCRIPTIONAL REGULATOR YHJB-RELATED"/>
    <property type="match status" value="1"/>
</dbReference>
<evidence type="ECO:0000259" key="4">
    <source>
        <dbReference type="PROSITE" id="PS50043"/>
    </source>
</evidence>
<proteinExistence type="predicted"/>
<protein>
    <submittedName>
        <fullName evidence="6">Response regulator transcription factor</fullName>
    </submittedName>
</protein>
<dbReference type="InterPro" id="IPR000792">
    <property type="entry name" value="Tscrpt_reg_LuxR_C"/>
</dbReference>
<dbReference type="GO" id="GO:0006355">
    <property type="term" value="P:regulation of DNA-templated transcription"/>
    <property type="evidence" value="ECO:0007669"/>
    <property type="project" value="InterPro"/>
</dbReference>
<dbReference type="SUPFAM" id="SSF46894">
    <property type="entry name" value="C-terminal effector domain of the bipartite response regulators"/>
    <property type="match status" value="1"/>
</dbReference>
<dbReference type="PROSITE" id="PS50043">
    <property type="entry name" value="HTH_LUXR_2"/>
    <property type="match status" value="1"/>
</dbReference>
<dbReference type="InterPro" id="IPR058245">
    <property type="entry name" value="NreC/VraR/RcsB-like_REC"/>
</dbReference>
<keyword evidence="1 3" id="KW-0597">Phosphoprotein</keyword>
<feature type="domain" description="HTH luxR-type" evidence="4">
    <location>
        <begin position="139"/>
        <end position="204"/>
    </location>
</feature>
<sequence length="212" mass="23021">MTTLLIADDHFAVRLGLEMMSREILGTQCSIEHAANGQQVLAKLRSTIYDSMMLDMQMPEPSGLHLLETALSLQPNLNILVVSVNPESVFAEKCLQLGAKGFVAKSASDTELKTAIEKVIAGQRYLPPGMLGSGEEIMAPNPFHSLSVRELDVTLLLLKGQGMLEVGRSLGISASTASTFKGRIFRKLKIQSILELEQLARFHGVSNDAARS</sequence>
<dbReference type="InterPro" id="IPR051015">
    <property type="entry name" value="EvgA-like"/>
</dbReference>
<accession>A0AAJ6BIJ9</accession>
<dbReference type="SMART" id="SM00448">
    <property type="entry name" value="REC"/>
    <property type="match status" value="1"/>
</dbReference>
<dbReference type="GO" id="GO:0003677">
    <property type="term" value="F:DNA binding"/>
    <property type="evidence" value="ECO:0007669"/>
    <property type="project" value="UniProtKB-KW"/>
</dbReference>
<evidence type="ECO:0000256" key="3">
    <source>
        <dbReference type="PROSITE-ProRule" id="PRU00169"/>
    </source>
</evidence>
<keyword evidence="2" id="KW-0238">DNA-binding</keyword>
<dbReference type="PRINTS" id="PR00038">
    <property type="entry name" value="HTHLUXR"/>
</dbReference>
<dbReference type="GO" id="GO:0000160">
    <property type="term" value="P:phosphorelay signal transduction system"/>
    <property type="evidence" value="ECO:0007669"/>
    <property type="project" value="InterPro"/>
</dbReference>
<evidence type="ECO:0000256" key="1">
    <source>
        <dbReference type="ARBA" id="ARBA00022553"/>
    </source>
</evidence>
<dbReference type="InterPro" id="IPR011006">
    <property type="entry name" value="CheY-like_superfamily"/>
</dbReference>
<gene>
    <name evidence="6" type="ORF">P0Y53_02460</name>
</gene>
<evidence type="ECO:0000313" key="6">
    <source>
        <dbReference type="EMBL" id="WEK36351.1"/>
    </source>
</evidence>
<evidence type="ECO:0000313" key="7">
    <source>
        <dbReference type="Proteomes" id="UP001220610"/>
    </source>
</evidence>
<dbReference type="Proteomes" id="UP001220610">
    <property type="component" value="Chromosome"/>
</dbReference>
<evidence type="ECO:0000259" key="5">
    <source>
        <dbReference type="PROSITE" id="PS50110"/>
    </source>
</evidence>
<dbReference type="EMBL" id="CP119311">
    <property type="protein sequence ID" value="WEK36351.1"/>
    <property type="molecule type" value="Genomic_DNA"/>
</dbReference>
<organism evidence="6 7">
    <name type="scientific">Candidatus Pseudobacter hemicellulosilyticus</name>
    <dbReference type="NCBI Taxonomy" id="3121375"/>
    <lineage>
        <taxon>Bacteria</taxon>
        <taxon>Pseudomonadati</taxon>
        <taxon>Bacteroidota</taxon>
        <taxon>Chitinophagia</taxon>
        <taxon>Chitinophagales</taxon>
        <taxon>Chitinophagaceae</taxon>
        <taxon>Pseudobacter</taxon>
    </lineage>
</organism>
<dbReference type="Pfam" id="PF00196">
    <property type="entry name" value="GerE"/>
    <property type="match status" value="1"/>
</dbReference>
<dbReference type="Gene3D" id="3.40.50.2300">
    <property type="match status" value="1"/>
</dbReference>
<name>A0AAJ6BIJ9_9BACT</name>
<reference evidence="6" key="1">
    <citation type="submission" date="2023-03" db="EMBL/GenBank/DDBJ databases">
        <title>Andean soil-derived lignocellulolytic bacterial consortium as a source of novel taxa and putative plastic-active enzymes.</title>
        <authorList>
            <person name="Diaz-Garcia L."/>
            <person name="Chuvochina M."/>
            <person name="Feuerriegel G."/>
            <person name="Bunk B."/>
            <person name="Sproer C."/>
            <person name="Streit W.R."/>
            <person name="Rodriguez L.M."/>
            <person name="Overmann J."/>
            <person name="Jimenez D.J."/>
        </authorList>
    </citation>
    <scope>NUCLEOTIDE SEQUENCE</scope>
    <source>
        <strain evidence="6">MAG 7</strain>
    </source>
</reference>
<feature type="domain" description="Response regulatory" evidence="5">
    <location>
        <begin position="3"/>
        <end position="120"/>
    </location>
</feature>
<feature type="modified residue" description="4-aspartylphosphate" evidence="3">
    <location>
        <position position="55"/>
    </location>
</feature>
<dbReference type="AlphaFoldDB" id="A0AAJ6BIJ9"/>
<dbReference type="PANTHER" id="PTHR45566:SF2">
    <property type="entry name" value="NARL SUBFAMILY"/>
    <property type="match status" value="1"/>
</dbReference>
<dbReference type="SUPFAM" id="SSF52172">
    <property type="entry name" value="CheY-like"/>
    <property type="match status" value="1"/>
</dbReference>
<dbReference type="InterPro" id="IPR016032">
    <property type="entry name" value="Sig_transdc_resp-reg_C-effctor"/>
</dbReference>
<dbReference type="Pfam" id="PF00072">
    <property type="entry name" value="Response_reg"/>
    <property type="match status" value="1"/>
</dbReference>
<dbReference type="PROSITE" id="PS50110">
    <property type="entry name" value="RESPONSE_REGULATORY"/>
    <property type="match status" value="1"/>
</dbReference>
<evidence type="ECO:0000256" key="2">
    <source>
        <dbReference type="ARBA" id="ARBA00023125"/>
    </source>
</evidence>